<gene>
    <name evidence="2" type="ORF">PXEA_LOCUS32828</name>
</gene>
<dbReference type="AlphaFoldDB" id="A0A448XLE1"/>
<accession>A0A448XLE1</accession>
<name>A0A448XLE1_9PLAT</name>
<dbReference type="EMBL" id="CAAALY010261120">
    <property type="protein sequence ID" value="VEL39388.1"/>
    <property type="molecule type" value="Genomic_DNA"/>
</dbReference>
<reference evidence="2" key="1">
    <citation type="submission" date="2018-11" db="EMBL/GenBank/DDBJ databases">
        <authorList>
            <consortium name="Pathogen Informatics"/>
        </authorList>
    </citation>
    <scope>NUCLEOTIDE SEQUENCE</scope>
</reference>
<comment type="caution">
    <text evidence="2">The sequence shown here is derived from an EMBL/GenBank/DDBJ whole genome shotgun (WGS) entry which is preliminary data.</text>
</comment>
<proteinExistence type="predicted"/>
<feature type="compositionally biased region" description="Basic and acidic residues" evidence="1">
    <location>
        <begin position="46"/>
        <end position="55"/>
    </location>
</feature>
<evidence type="ECO:0000313" key="3">
    <source>
        <dbReference type="Proteomes" id="UP000784294"/>
    </source>
</evidence>
<feature type="compositionally biased region" description="Acidic residues" evidence="1">
    <location>
        <begin position="1"/>
        <end position="11"/>
    </location>
</feature>
<sequence length="224" mass="24714">MKSADEDWNSEDEAKLRTNGFSQNETRFEVGNENKMRKKPSALIVKSKDEKRQGNKADINNLPSQNMFGPQGFEFRRTGSNASKAEAPTFGLQSSDYTNGSIVNCHGNRAEIRSSSVIGDYVPDIHTARSSPHDRAPTRAPSSPNPRQHHHVQGHRIHRSQQKTQHTVPVLDQKAPPNLDGPDVVGEAPVWTTGLSHPYDLYDQQYPAGVGLGSSVEEKCFSVG</sequence>
<evidence type="ECO:0000313" key="2">
    <source>
        <dbReference type="EMBL" id="VEL39388.1"/>
    </source>
</evidence>
<keyword evidence="3" id="KW-1185">Reference proteome</keyword>
<feature type="compositionally biased region" description="Basic residues" evidence="1">
    <location>
        <begin position="147"/>
        <end position="161"/>
    </location>
</feature>
<feature type="region of interest" description="Disordered" evidence="1">
    <location>
        <begin position="124"/>
        <end position="167"/>
    </location>
</feature>
<dbReference type="Proteomes" id="UP000784294">
    <property type="component" value="Unassembled WGS sequence"/>
</dbReference>
<feature type="region of interest" description="Disordered" evidence="1">
    <location>
        <begin position="1"/>
        <end position="87"/>
    </location>
</feature>
<protein>
    <submittedName>
        <fullName evidence="2">Uncharacterized protein</fullName>
    </submittedName>
</protein>
<feature type="compositionally biased region" description="Basic and acidic residues" evidence="1">
    <location>
        <begin position="26"/>
        <end position="35"/>
    </location>
</feature>
<organism evidence="2 3">
    <name type="scientific">Protopolystoma xenopodis</name>
    <dbReference type="NCBI Taxonomy" id="117903"/>
    <lineage>
        <taxon>Eukaryota</taxon>
        <taxon>Metazoa</taxon>
        <taxon>Spiralia</taxon>
        <taxon>Lophotrochozoa</taxon>
        <taxon>Platyhelminthes</taxon>
        <taxon>Monogenea</taxon>
        <taxon>Polyopisthocotylea</taxon>
        <taxon>Polystomatidea</taxon>
        <taxon>Polystomatidae</taxon>
        <taxon>Protopolystoma</taxon>
    </lineage>
</organism>
<evidence type="ECO:0000256" key="1">
    <source>
        <dbReference type="SAM" id="MobiDB-lite"/>
    </source>
</evidence>